<organism evidence="1 2">
    <name type="scientific">Syphacia muris</name>
    <dbReference type="NCBI Taxonomy" id="451379"/>
    <lineage>
        <taxon>Eukaryota</taxon>
        <taxon>Metazoa</taxon>
        <taxon>Ecdysozoa</taxon>
        <taxon>Nematoda</taxon>
        <taxon>Chromadorea</taxon>
        <taxon>Rhabditida</taxon>
        <taxon>Spirurina</taxon>
        <taxon>Oxyuridomorpha</taxon>
        <taxon>Oxyuroidea</taxon>
        <taxon>Oxyuridae</taxon>
        <taxon>Syphacia</taxon>
    </lineage>
</organism>
<dbReference type="Proteomes" id="UP000046393">
    <property type="component" value="Unplaced"/>
</dbReference>
<dbReference type="AlphaFoldDB" id="A0A0N5ABP5"/>
<keyword evidence="1" id="KW-1185">Reference proteome</keyword>
<reference evidence="2" key="1">
    <citation type="submission" date="2017-02" db="UniProtKB">
        <authorList>
            <consortium name="WormBaseParasite"/>
        </authorList>
    </citation>
    <scope>IDENTIFICATION</scope>
</reference>
<dbReference type="SUPFAM" id="SSF110035">
    <property type="entry name" value="GDNF receptor-like"/>
    <property type="match status" value="1"/>
</dbReference>
<evidence type="ECO:0000313" key="2">
    <source>
        <dbReference type="WBParaSite" id="SMUV_0000157101-mRNA-1"/>
    </source>
</evidence>
<dbReference type="STRING" id="451379.A0A0N5ABP5"/>
<sequence>LQKESTVKHFNNELLLQDFLYPECLYNSSAINNSDLSTCININRQCDNDIRCSQVKKSFIKNCHVRNGRCLLDDDGLLGCGKSMMSVKGTILETPCRCSPDDEPCLYYQSQFPIANPCVGELLLSFISNIAQHILYSQLCVNVFQELIITDVINKYILMCLKLSFNNFKIHTLHLKEYKLETGMKPVNPGFTKNDSNAPAKNQDHELKSTRRDMTENIFDQGDHLKFKFFKILDGCNLLLSTVLITSICFKTNLDWAGRCTKWCVCDSEKKFHCNELGCLKEGACIAPNITLGFGEQIYIKNRGACICHSGSFICELPEKTIVLGLYLLVGYSQTEIDILREKIPARNLEEAFYFSSDSLERNLAKALQNAFENYEDRCQFVVENGMKSGENIAYTVEWEGISRFSNDTRKKFHNGPDKCSLYVQRLAKMISRNEVPHSQLLLSTIKQIRVYDFLRGLPDGCSTISTSIIWQILLLKFVLKFVFNIY</sequence>
<name>A0A0N5ABP5_9BILA</name>
<dbReference type="InterPro" id="IPR037193">
    <property type="entry name" value="GDNF_alpha"/>
</dbReference>
<proteinExistence type="predicted"/>
<protein>
    <submittedName>
        <fullName evidence="2">Disintegrin domain-containing protein</fullName>
    </submittedName>
</protein>
<evidence type="ECO:0000313" key="1">
    <source>
        <dbReference type="Proteomes" id="UP000046393"/>
    </source>
</evidence>
<accession>A0A0N5ABP5</accession>
<dbReference type="WBParaSite" id="SMUV_0000157101-mRNA-1">
    <property type="protein sequence ID" value="SMUV_0000157101-mRNA-1"/>
    <property type="gene ID" value="SMUV_0000157101"/>
</dbReference>